<keyword evidence="2" id="KW-0614">Plasmid</keyword>
<geneLocation type="plasmid" evidence="2">
    <name>pDson02</name>
</geneLocation>
<evidence type="ECO:0008006" key="3">
    <source>
        <dbReference type="Google" id="ProtNLM"/>
    </source>
</evidence>
<name>A0AAU7UHR9_9DEIO</name>
<dbReference type="AlphaFoldDB" id="A0AAU7UHR9"/>
<feature type="region of interest" description="Disordered" evidence="1">
    <location>
        <begin position="283"/>
        <end position="310"/>
    </location>
</feature>
<accession>A0AAU7UHR9</accession>
<dbReference type="EMBL" id="CP158300">
    <property type="protein sequence ID" value="XBV87449.1"/>
    <property type="molecule type" value="Genomic_DNA"/>
</dbReference>
<organism evidence="2">
    <name type="scientific">Deinococcus sonorensis KR-87</name>
    <dbReference type="NCBI Taxonomy" id="694439"/>
    <lineage>
        <taxon>Bacteria</taxon>
        <taxon>Thermotogati</taxon>
        <taxon>Deinococcota</taxon>
        <taxon>Deinococci</taxon>
        <taxon>Deinococcales</taxon>
        <taxon>Deinococcaceae</taxon>
        <taxon>Deinococcus</taxon>
    </lineage>
</organism>
<proteinExistence type="predicted"/>
<gene>
    <name evidence="2" type="ORF">ABOD76_20590</name>
</gene>
<dbReference type="KEGG" id="dsc:ABOD76_20590"/>
<sequence length="310" mass="35046">MAFYPYQNTHSFPGDFTSGMSAFERRELLNACGKRPLDTLQQALKTMTGCGTFLEFKHRVVSPHRMIDPDLSLVLITEIRWDGTEQTLSFRALMRDETQYKLMATTGQLIYHAATASKTVKHNLMYVSPDERDAEGQLIRPIRRQGLASVVAQSQEDAWETAGYHAVTLTASEAAPETVKFGPQQLAVKRSDFNGRVFWAKQGYDFDPHHSATAQTYIRSAFRRLIEDAKAKGELPEAYADAVLARVQDVPPWVIEDVVAETHDGKERWLGRMALDGQDWDARKELNPNADGARAGLERRLESLRKHPLR</sequence>
<evidence type="ECO:0000256" key="1">
    <source>
        <dbReference type="SAM" id="MobiDB-lite"/>
    </source>
</evidence>
<reference evidence="2" key="1">
    <citation type="submission" date="2024-06" db="EMBL/GenBank/DDBJ databases">
        <title>Draft Genome Sequence of Deinococcus sonorensis Type Strain KR-87, a Biofilm Producing Representative of the Genus Deinococcus.</title>
        <authorList>
            <person name="Boren L.S."/>
            <person name="Grosso R.A."/>
            <person name="Hugenberg-Cox A.N."/>
            <person name="Hill J.T.E."/>
            <person name="Albert C.M."/>
            <person name="Tuohy J.M."/>
        </authorList>
    </citation>
    <scope>NUCLEOTIDE SEQUENCE</scope>
    <source>
        <strain evidence="2">KR-87</strain>
        <plasmid evidence="2">pDson02</plasmid>
    </source>
</reference>
<evidence type="ECO:0000313" key="2">
    <source>
        <dbReference type="EMBL" id="XBV87449.1"/>
    </source>
</evidence>
<feature type="compositionally biased region" description="Basic and acidic residues" evidence="1">
    <location>
        <begin position="296"/>
        <end position="310"/>
    </location>
</feature>
<dbReference type="RefSeq" id="WP_350245598.1">
    <property type="nucleotide sequence ID" value="NZ_CP158300.1"/>
</dbReference>
<protein>
    <recommendedName>
        <fullName evidence="3">Transposase</fullName>
    </recommendedName>
</protein>